<dbReference type="InterPro" id="IPR013099">
    <property type="entry name" value="K_chnl_dom"/>
</dbReference>
<dbReference type="InterPro" id="IPR028325">
    <property type="entry name" value="VG_K_chnl"/>
</dbReference>
<comment type="caution">
    <text evidence="10">The sequence shown here is derived from an EMBL/GenBank/DDBJ whole genome shotgun (WGS) entry which is preliminary data.</text>
</comment>
<keyword evidence="6 8" id="KW-0472">Membrane</keyword>
<evidence type="ECO:0000256" key="1">
    <source>
        <dbReference type="ARBA" id="ARBA00004141"/>
    </source>
</evidence>
<dbReference type="GO" id="GO:0008076">
    <property type="term" value="C:voltage-gated potassium channel complex"/>
    <property type="evidence" value="ECO:0007669"/>
    <property type="project" value="InterPro"/>
</dbReference>
<evidence type="ECO:0000259" key="9">
    <source>
        <dbReference type="Pfam" id="PF07885"/>
    </source>
</evidence>
<dbReference type="GO" id="GO:0005249">
    <property type="term" value="F:voltage-gated potassium channel activity"/>
    <property type="evidence" value="ECO:0007669"/>
    <property type="project" value="InterPro"/>
</dbReference>
<dbReference type="Proteomes" id="UP000824118">
    <property type="component" value="Unassembled WGS sequence"/>
</dbReference>
<evidence type="ECO:0000256" key="5">
    <source>
        <dbReference type="ARBA" id="ARBA00023065"/>
    </source>
</evidence>
<proteinExistence type="predicted"/>
<evidence type="ECO:0000256" key="8">
    <source>
        <dbReference type="SAM" id="Phobius"/>
    </source>
</evidence>
<dbReference type="SUPFAM" id="SSF81324">
    <property type="entry name" value="Voltage-gated potassium channels"/>
    <property type="match status" value="1"/>
</dbReference>
<evidence type="ECO:0000256" key="6">
    <source>
        <dbReference type="ARBA" id="ARBA00023136"/>
    </source>
</evidence>
<feature type="transmembrane region" description="Helical" evidence="8">
    <location>
        <begin position="49"/>
        <end position="70"/>
    </location>
</feature>
<keyword evidence="5" id="KW-0406">Ion transport</keyword>
<reference evidence="10" key="2">
    <citation type="journal article" date="2021" name="PeerJ">
        <title>Extensive microbial diversity within the chicken gut microbiome revealed by metagenomics and culture.</title>
        <authorList>
            <person name="Gilroy R."/>
            <person name="Ravi A."/>
            <person name="Getino M."/>
            <person name="Pursley I."/>
            <person name="Horton D.L."/>
            <person name="Alikhan N.F."/>
            <person name="Baker D."/>
            <person name="Gharbi K."/>
            <person name="Hall N."/>
            <person name="Watson M."/>
            <person name="Adriaenssens E.M."/>
            <person name="Foster-Nyarko E."/>
            <person name="Jarju S."/>
            <person name="Secka A."/>
            <person name="Antonio M."/>
            <person name="Oren A."/>
            <person name="Chaudhuri R.R."/>
            <person name="La Ragione R."/>
            <person name="Hildebrand F."/>
            <person name="Pallen M.J."/>
        </authorList>
    </citation>
    <scope>NUCLEOTIDE SEQUENCE</scope>
    <source>
        <strain evidence="10">ChiGjej1B1-1684</strain>
    </source>
</reference>
<dbReference type="Pfam" id="PF07885">
    <property type="entry name" value="Ion_trans_2"/>
    <property type="match status" value="1"/>
</dbReference>
<organism evidence="10 11">
    <name type="scientific">Candidatus Limousia pullorum</name>
    <dbReference type="NCBI Taxonomy" id="2840860"/>
    <lineage>
        <taxon>Bacteria</taxon>
        <taxon>Bacillati</taxon>
        <taxon>Bacillota</taxon>
        <taxon>Clostridia</taxon>
        <taxon>Eubacteriales</taxon>
        <taxon>Oscillospiraceae</taxon>
        <taxon>Oscillospiraceae incertae sedis</taxon>
        <taxon>Candidatus Limousia</taxon>
    </lineage>
</organism>
<evidence type="ECO:0000313" key="11">
    <source>
        <dbReference type="Proteomes" id="UP000824118"/>
    </source>
</evidence>
<dbReference type="EMBL" id="DVNG01000070">
    <property type="protein sequence ID" value="HIU50348.1"/>
    <property type="molecule type" value="Genomic_DNA"/>
</dbReference>
<dbReference type="GO" id="GO:0001508">
    <property type="term" value="P:action potential"/>
    <property type="evidence" value="ECO:0007669"/>
    <property type="project" value="TreeGrafter"/>
</dbReference>
<dbReference type="AlphaFoldDB" id="A0A9D1S8H7"/>
<evidence type="ECO:0000256" key="7">
    <source>
        <dbReference type="ARBA" id="ARBA00023303"/>
    </source>
</evidence>
<evidence type="ECO:0000256" key="4">
    <source>
        <dbReference type="ARBA" id="ARBA00022989"/>
    </source>
</evidence>
<protein>
    <submittedName>
        <fullName evidence="10">Two pore domain potassium channel family protein</fullName>
    </submittedName>
</protein>
<accession>A0A9D1S8H7</accession>
<name>A0A9D1S8H7_9FIRM</name>
<sequence length="145" mass="16768">MKKAKVFWKIMKYTKADKIIFGYLLFFVAAAFVIWLFEPEITRIWDSLWYCYVTSTTIGFGDFVAVTIVGRIASIALSIYSIIVIALVPGIVVSYFLEYTKVRTDESMLLITDKLENLDKLSKEELKELSTKIKKFRKNRGNEAK</sequence>
<keyword evidence="7 10" id="KW-0407">Ion channel</keyword>
<evidence type="ECO:0000313" key="10">
    <source>
        <dbReference type="EMBL" id="HIU50348.1"/>
    </source>
</evidence>
<keyword evidence="4 8" id="KW-1133">Transmembrane helix</keyword>
<feature type="transmembrane region" description="Helical" evidence="8">
    <location>
        <begin position="77"/>
        <end position="97"/>
    </location>
</feature>
<reference evidence="10" key="1">
    <citation type="submission" date="2020-10" db="EMBL/GenBank/DDBJ databases">
        <authorList>
            <person name="Gilroy R."/>
        </authorList>
    </citation>
    <scope>NUCLEOTIDE SEQUENCE</scope>
    <source>
        <strain evidence="10">ChiGjej1B1-1684</strain>
    </source>
</reference>
<comment type="subcellular location">
    <subcellularLocation>
        <location evidence="1">Membrane</location>
        <topology evidence="1">Multi-pass membrane protein</topology>
    </subcellularLocation>
</comment>
<gene>
    <name evidence="10" type="ORF">IAD22_04985</name>
</gene>
<dbReference type="Gene3D" id="1.10.287.70">
    <property type="match status" value="1"/>
</dbReference>
<dbReference type="PANTHER" id="PTHR11537:SF254">
    <property type="entry name" value="POTASSIUM VOLTAGE-GATED CHANNEL PROTEIN SHAB"/>
    <property type="match status" value="1"/>
</dbReference>
<evidence type="ECO:0000256" key="3">
    <source>
        <dbReference type="ARBA" id="ARBA00022692"/>
    </source>
</evidence>
<keyword evidence="3 8" id="KW-0812">Transmembrane</keyword>
<dbReference type="PANTHER" id="PTHR11537">
    <property type="entry name" value="VOLTAGE-GATED POTASSIUM CHANNEL"/>
    <property type="match status" value="1"/>
</dbReference>
<feature type="transmembrane region" description="Helical" evidence="8">
    <location>
        <begin position="20"/>
        <end position="37"/>
    </location>
</feature>
<dbReference type="PRINTS" id="PR00169">
    <property type="entry name" value="KCHANNEL"/>
</dbReference>
<feature type="domain" description="Potassium channel" evidence="9">
    <location>
        <begin position="24"/>
        <end position="96"/>
    </location>
</feature>
<evidence type="ECO:0000256" key="2">
    <source>
        <dbReference type="ARBA" id="ARBA00022448"/>
    </source>
</evidence>
<keyword evidence="2" id="KW-0813">Transport</keyword>